<evidence type="ECO:0000313" key="3">
    <source>
        <dbReference type="Proteomes" id="UP000483379"/>
    </source>
</evidence>
<accession>A0A6M0K7N2</accession>
<feature type="transmembrane region" description="Helical" evidence="1">
    <location>
        <begin position="119"/>
        <end position="136"/>
    </location>
</feature>
<dbReference type="Proteomes" id="UP000483379">
    <property type="component" value="Unassembled WGS sequence"/>
</dbReference>
<evidence type="ECO:0008006" key="4">
    <source>
        <dbReference type="Google" id="ProtNLM"/>
    </source>
</evidence>
<feature type="transmembrane region" description="Helical" evidence="1">
    <location>
        <begin position="148"/>
        <end position="168"/>
    </location>
</feature>
<protein>
    <recommendedName>
        <fullName evidence="4">MFS transporter permease</fullName>
    </recommendedName>
</protein>
<evidence type="ECO:0000256" key="1">
    <source>
        <dbReference type="SAM" id="Phobius"/>
    </source>
</evidence>
<feature type="transmembrane region" description="Helical" evidence="1">
    <location>
        <begin position="57"/>
        <end position="74"/>
    </location>
</feature>
<proteinExistence type="predicted"/>
<comment type="caution">
    <text evidence="2">The sequence shown here is derived from an EMBL/GenBank/DDBJ whole genome shotgun (WGS) entry which is preliminary data.</text>
</comment>
<reference evidence="2 3" key="1">
    <citation type="submission" date="2020-02" db="EMBL/GenBank/DDBJ databases">
        <title>Genome sequences of Thiorhodococcus mannitoliphagus and Thiorhodococcus minor, purple sulfur photosynthetic bacteria in the gammaproteobacterial family, Chromatiaceae.</title>
        <authorList>
            <person name="Aviles F.A."/>
            <person name="Meyer T.E."/>
            <person name="Kyndt J.A."/>
        </authorList>
    </citation>
    <scope>NUCLEOTIDE SEQUENCE [LARGE SCALE GENOMIC DNA]</scope>
    <source>
        <strain evidence="2 3">DSM 11518</strain>
    </source>
</reference>
<dbReference type="EMBL" id="JAAIJQ010000103">
    <property type="protein sequence ID" value="NEV64667.1"/>
    <property type="molecule type" value="Genomic_DNA"/>
</dbReference>
<feature type="transmembrane region" description="Helical" evidence="1">
    <location>
        <begin position="199"/>
        <end position="217"/>
    </location>
</feature>
<dbReference type="Pfam" id="PF19540">
    <property type="entry name" value="DUF6064"/>
    <property type="match status" value="1"/>
</dbReference>
<keyword evidence="3" id="KW-1185">Reference proteome</keyword>
<keyword evidence="1" id="KW-0812">Transmembrane</keyword>
<dbReference type="AlphaFoldDB" id="A0A6M0K7N2"/>
<feature type="transmembrane region" description="Helical" evidence="1">
    <location>
        <begin position="86"/>
        <end position="107"/>
    </location>
</feature>
<name>A0A6M0K7N2_9GAMM</name>
<keyword evidence="1" id="KW-0472">Membrane</keyword>
<gene>
    <name evidence="2" type="ORF">G3446_22830</name>
</gene>
<feature type="transmembrane region" description="Helical" evidence="1">
    <location>
        <begin position="31"/>
        <end position="50"/>
    </location>
</feature>
<evidence type="ECO:0000313" key="2">
    <source>
        <dbReference type="EMBL" id="NEV64667.1"/>
    </source>
</evidence>
<sequence>MGELETYALIDFIPFEAEAYFRLFARQNLSIWPSQLLTLPLGLLALWLAWRGRARPLGILLGLCWIWVGISFHLRLYAELSWAATYVGWAFIVAGLLLMALALPIGARTARTSGLGTKFLGGIGLGLSGLALYPLMPLVTQLSWQEAQVFGVAPDATTLVTLGCLLMTGRPTWPLAILPLAWCCASGATWLALGWMPGLLLPVGGLIFIALALWPSFERPAPARSVSELEPSARRGETCFLDRTLTRPDTAGARHEPES</sequence>
<organism evidence="2 3">
    <name type="scientific">Thiorhodococcus minor</name>
    <dbReference type="NCBI Taxonomy" id="57489"/>
    <lineage>
        <taxon>Bacteria</taxon>
        <taxon>Pseudomonadati</taxon>
        <taxon>Pseudomonadota</taxon>
        <taxon>Gammaproteobacteria</taxon>
        <taxon>Chromatiales</taxon>
        <taxon>Chromatiaceae</taxon>
        <taxon>Thiorhodococcus</taxon>
    </lineage>
</organism>
<dbReference type="RefSeq" id="WP_164455626.1">
    <property type="nucleotide sequence ID" value="NZ_JAAIJQ010000103.1"/>
</dbReference>
<dbReference type="InterPro" id="IPR045708">
    <property type="entry name" value="DUF6064"/>
</dbReference>
<keyword evidence="1" id="KW-1133">Transmembrane helix</keyword>